<feature type="domain" description="RING-type" evidence="2">
    <location>
        <begin position="229"/>
        <end position="271"/>
    </location>
</feature>
<dbReference type="InterPro" id="IPR051826">
    <property type="entry name" value="E3_ubiquitin-ligase_domain"/>
</dbReference>
<keyword evidence="1" id="KW-0862">Zinc</keyword>
<name>A0AAV1CW99_OLDCO</name>
<dbReference type="InterPro" id="IPR013083">
    <property type="entry name" value="Znf_RING/FYVE/PHD"/>
</dbReference>
<protein>
    <submittedName>
        <fullName evidence="3">OLC1v1035421C1</fullName>
    </submittedName>
</protein>
<dbReference type="Pfam" id="PF13639">
    <property type="entry name" value="zf-RING_2"/>
    <property type="match status" value="1"/>
</dbReference>
<dbReference type="SMART" id="SM00184">
    <property type="entry name" value="RING"/>
    <property type="match status" value="1"/>
</dbReference>
<keyword evidence="4" id="KW-1185">Reference proteome</keyword>
<dbReference type="SUPFAM" id="SSF57850">
    <property type="entry name" value="RING/U-box"/>
    <property type="match status" value="1"/>
</dbReference>
<dbReference type="AlphaFoldDB" id="A0AAV1CW99"/>
<organism evidence="3 4">
    <name type="scientific">Oldenlandia corymbosa var. corymbosa</name>
    <dbReference type="NCBI Taxonomy" id="529605"/>
    <lineage>
        <taxon>Eukaryota</taxon>
        <taxon>Viridiplantae</taxon>
        <taxon>Streptophyta</taxon>
        <taxon>Embryophyta</taxon>
        <taxon>Tracheophyta</taxon>
        <taxon>Spermatophyta</taxon>
        <taxon>Magnoliopsida</taxon>
        <taxon>eudicotyledons</taxon>
        <taxon>Gunneridae</taxon>
        <taxon>Pentapetalae</taxon>
        <taxon>asterids</taxon>
        <taxon>lamiids</taxon>
        <taxon>Gentianales</taxon>
        <taxon>Rubiaceae</taxon>
        <taxon>Rubioideae</taxon>
        <taxon>Spermacoceae</taxon>
        <taxon>Hedyotis-Oldenlandia complex</taxon>
        <taxon>Oldenlandia</taxon>
    </lineage>
</organism>
<accession>A0AAV1CW99</accession>
<sequence>MAIIRDYMGMARVFRWRLNRPSKFNHGGAFLIRARTIFSPKHIITKRDETDVVVTVPFLAGDRQRFLDFNSTKELLREALVRLILVGSCPNLDALAQRVAEELFCSFRFSPQFLNRGDTKLVFVLDLNVYVERKESDHYRPETIQWITAANEQFRKLLEDGGENFPEEIKEIEDYLKNKPERIHQLELKKGLLHEVLPALEVDRISEVVVEKNTAATFSDHHRAQVKVCPICLESLSKGDEFVVKAPCNHVFHRSCIFNCLIRTDSCPICRTSFKISV</sequence>
<dbReference type="PANTHER" id="PTHR22765">
    <property type="entry name" value="RING FINGER AND PROTEASE ASSOCIATED DOMAIN-CONTAINING"/>
    <property type="match status" value="1"/>
</dbReference>
<dbReference type="GO" id="GO:0061630">
    <property type="term" value="F:ubiquitin protein ligase activity"/>
    <property type="evidence" value="ECO:0007669"/>
    <property type="project" value="TreeGrafter"/>
</dbReference>
<dbReference type="Proteomes" id="UP001161247">
    <property type="component" value="Chromosome 3"/>
</dbReference>
<dbReference type="Gene3D" id="3.30.40.10">
    <property type="entry name" value="Zinc/RING finger domain, C3HC4 (zinc finger)"/>
    <property type="match status" value="1"/>
</dbReference>
<dbReference type="GO" id="GO:0006511">
    <property type="term" value="P:ubiquitin-dependent protein catabolic process"/>
    <property type="evidence" value="ECO:0007669"/>
    <property type="project" value="TreeGrafter"/>
</dbReference>
<dbReference type="PROSITE" id="PS50089">
    <property type="entry name" value="ZF_RING_2"/>
    <property type="match status" value="1"/>
</dbReference>
<dbReference type="EMBL" id="OX459120">
    <property type="protein sequence ID" value="CAI9098727.1"/>
    <property type="molecule type" value="Genomic_DNA"/>
</dbReference>
<dbReference type="InterPro" id="IPR001841">
    <property type="entry name" value="Znf_RING"/>
</dbReference>
<evidence type="ECO:0000259" key="2">
    <source>
        <dbReference type="PROSITE" id="PS50089"/>
    </source>
</evidence>
<keyword evidence="1" id="KW-0863">Zinc-finger</keyword>
<dbReference type="GO" id="GO:0008270">
    <property type="term" value="F:zinc ion binding"/>
    <property type="evidence" value="ECO:0007669"/>
    <property type="project" value="UniProtKB-KW"/>
</dbReference>
<evidence type="ECO:0000256" key="1">
    <source>
        <dbReference type="PROSITE-ProRule" id="PRU00175"/>
    </source>
</evidence>
<evidence type="ECO:0000313" key="4">
    <source>
        <dbReference type="Proteomes" id="UP001161247"/>
    </source>
</evidence>
<dbReference type="PANTHER" id="PTHR22765:SF434">
    <property type="entry name" value="GB|AAD18119.1-RELATED"/>
    <property type="match status" value="1"/>
</dbReference>
<gene>
    <name evidence="3" type="ORF">OLC1_LOCUS8876</name>
</gene>
<reference evidence="3" key="1">
    <citation type="submission" date="2023-03" db="EMBL/GenBank/DDBJ databases">
        <authorList>
            <person name="Julca I."/>
        </authorList>
    </citation>
    <scope>NUCLEOTIDE SEQUENCE</scope>
</reference>
<evidence type="ECO:0000313" key="3">
    <source>
        <dbReference type="EMBL" id="CAI9098727.1"/>
    </source>
</evidence>
<keyword evidence="1" id="KW-0479">Metal-binding</keyword>
<proteinExistence type="predicted"/>